<feature type="region of interest" description="Disordered" evidence="1">
    <location>
        <begin position="405"/>
        <end position="442"/>
    </location>
</feature>
<gene>
    <name evidence="3" type="ORF">QDX21_06705</name>
</gene>
<dbReference type="Pfam" id="PF06293">
    <property type="entry name" value="Kdo"/>
    <property type="match status" value="1"/>
</dbReference>
<name>A0AAJ6DDY4_9MICC</name>
<protein>
    <submittedName>
        <fullName evidence="3">DUF4032 domain-containing protein</fullName>
    </submittedName>
</protein>
<dbReference type="AlphaFoldDB" id="A0AAJ6DDY4"/>
<evidence type="ECO:0000313" key="3">
    <source>
        <dbReference type="EMBL" id="WGH92038.1"/>
    </source>
</evidence>
<sequence length="442" mass="49695">MNSAPHPINDQVRISSTHSSPTLSAELLDLPLHQNLEDWPEQVITALPRGISRHVVRFVRLPSAVVALKETTPAQAQAEYGLLRQLGRRDIPCVVPLAVITGRRDPADEPLPAMLVTQHLPFSLPYRAVLSQQLSRDTLTRVIDALAVLIVQLHLEGFYWGDISLSNVLFRRDAGGFAAYLVDAETGELRTNVSAGQRAHDMEIARTNIAGELMDLIAGGLLAETVDPVATAEQVSASYRNLWHELTTDFAVPTDQRMHLQDRIRRLNELGFDVEEYDVTPARGGRELVLNPKVVDPGHHRRRLLQLTGLSVEENQARRLLQAIDDYRREQHWQTDEHLSAQLWLQQVFDPIIQHLPAELAGKMEPAEIMHEILEHRWYLSERAGQQVSLEETVTSYLQEILTPRAPDDPLTADTVSRSQASRPNTEYHHRPGTYQGPSGND</sequence>
<feature type="compositionally biased region" description="Polar residues" evidence="1">
    <location>
        <begin position="414"/>
        <end position="425"/>
    </location>
</feature>
<organism evidence="3 4">
    <name type="scientific">Auritidibacter ignavus</name>
    <dbReference type="NCBI Taxonomy" id="678932"/>
    <lineage>
        <taxon>Bacteria</taxon>
        <taxon>Bacillati</taxon>
        <taxon>Actinomycetota</taxon>
        <taxon>Actinomycetes</taxon>
        <taxon>Micrococcales</taxon>
        <taxon>Micrococcaceae</taxon>
        <taxon>Auritidibacter</taxon>
    </lineage>
</organism>
<proteinExistence type="predicted"/>
<dbReference type="SUPFAM" id="SSF56112">
    <property type="entry name" value="Protein kinase-like (PK-like)"/>
    <property type="match status" value="1"/>
</dbReference>
<evidence type="ECO:0000313" key="4">
    <source>
        <dbReference type="Proteomes" id="UP001224674"/>
    </source>
</evidence>
<accession>A0AAJ6DDY4</accession>
<dbReference type="GeneID" id="83696637"/>
<dbReference type="InterPro" id="IPR011009">
    <property type="entry name" value="Kinase-like_dom_sf"/>
</dbReference>
<reference evidence="3 4" key="1">
    <citation type="submission" date="2023-03" db="EMBL/GenBank/DDBJ databases">
        <title>Complete genome sequences of several Auritidibacter ignavus strains isolated from ear infections.</title>
        <authorList>
            <person name="Baehr T."/>
            <person name="Baumhoegger A.M."/>
        </authorList>
    </citation>
    <scope>NUCLEOTIDE SEQUENCE [LARGE SCALE GENOMIC DNA]</scope>
    <source>
        <strain evidence="3 4">BABAE-6</strain>
    </source>
</reference>
<feature type="domain" description="DUF4032" evidence="2">
    <location>
        <begin position="241"/>
        <end position="402"/>
    </location>
</feature>
<dbReference type="Proteomes" id="UP001224674">
    <property type="component" value="Chromosome"/>
</dbReference>
<evidence type="ECO:0000256" key="1">
    <source>
        <dbReference type="SAM" id="MobiDB-lite"/>
    </source>
</evidence>
<dbReference type="Pfam" id="PF13224">
    <property type="entry name" value="DUF4032"/>
    <property type="match status" value="1"/>
</dbReference>
<dbReference type="EMBL" id="CP122566">
    <property type="protein sequence ID" value="WGH92038.1"/>
    <property type="molecule type" value="Genomic_DNA"/>
</dbReference>
<keyword evidence="4" id="KW-1185">Reference proteome</keyword>
<evidence type="ECO:0000259" key="2">
    <source>
        <dbReference type="Pfam" id="PF13224"/>
    </source>
</evidence>
<dbReference type="RefSeq" id="WP_110099432.1">
    <property type="nucleotide sequence ID" value="NZ_CP122561.1"/>
</dbReference>
<dbReference type="InterPro" id="IPR025111">
    <property type="entry name" value="DUF4032"/>
</dbReference>